<keyword evidence="3" id="KW-0804">Transcription</keyword>
<evidence type="ECO:0000256" key="4">
    <source>
        <dbReference type="PROSITE-ProRule" id="PRU00335"/>
    </source>
</evidence>
<keyword evidence="8" id="KW-1185">Reference proteome</keyword>
<name>A0A0M4CR78_9CORY</name>
<dbReference type="PROSITE" id="PS50977">
    <property type="entry name" value="HTH_TETR_2"/>
    <property type="match status" value="1"/>
</dbReference>
<dbReference type="InterPro" id="IPR004111">
    <property type="entry name" value="Repressor_TetR_C"/>
</dbReference>
<evidence type="ECO:0000256" key="2">
    <source>
        <dbReference type="ARBA" id="ARBA00023125"/>
    </source>
</evidence>
<dbReference type="PANTHER" id="PTHR30055:SF151">
    <property type="entry name" value="TRANSCRIPTIONAL REGULATORY PROTEIN"/>
    <property type="match status" value="1"/>
</dbReference>
<gene>
    <name evidence="7" type="ORF">CDES_11095</name>
</gene>
<dbReference type="GO" id="GO:0000976">
    <property type="term" value="F:transcription cis-regulatory region binding"/>
    <property type="evidence" value="ECO:0007669"/>
    <property type="project" value="TreeGrafter"/>
</dbReference>
<evidence type="ECO:0000256" key="5">
    <source>
        <dbReference type="SAM" id="MobiDB-lite"/>
    </source>
</evidence>
<dbReference type="KEGG" id="cdx:CDES_11095"/>
<dbReference type="SUPFAM" id="SSF48498">
    <property type="entry name" value="Tetracyclin repressor-like, C-terminal domain"/>
    <property type="match status" value="1"/>
</dbReference>
<feature type="compositionally biased region" description="Polar residues" evidence="5">
    <location>
        <begin position="1"/>
        <end position="27"/>
    </location>
</feature>
<dbReference type="Pfam" id="PF02909">
    <property type="entry name" value="TetR_C_1"/>
    <property type="match status" value="1"/>
</dbReference>
<accession>A0A0M4CR78</accession>
<feature type="domain" description="HTH tetR-type" evidence="6">
    <location>
        <begin position="37"/>
        <end position="97"/>
    </location>
</feature>
<evidence type="ECO:0000256" key="3">
    <source>
        <dbReference type="ARBA" id="ARBA00023163"/>
    </source>
</evidence>
<evidence type="ECO:0000256" key="1">
    <source>
        <dbReference type="ARBA" id="ARBA00023015"/>
    </source>
</evidence>
<dbReference type="InterPro" id="IPR036271">
    <property type="entry name" value="Tet_transcr_reg_TetR-rel_C_sf"/>
</dbReference>
<dbReference type="GO" id="GO:0045892">
    <property type="term" value="P:negative regulation of DNA-templated transcription"/>
    <property type="evidence" value="ECO:0007669"/>
    <property type="project" value="InterPro"/>
</dbReference>
<dbReference type="GO" id="GO:0003700">
    <property type="term" value="F:DNA-binding transcription factor activity"/>
    <property type="evidence" value="ECO:0007669"/>
    <property type="project" value="TreeGrafter"/>
</dbReference>
<feature type="region of interest" description="Disordered" evidence="5">
    <location>
        <begin position="1"/>
        <end position="35"/>
    </location>
</feature>
<dbReference type="PANTHER" id="PTHR30055">
    <property type="entry name" value="HTH-TYPE TRANSCRIPTIONAL REGULATOR RUTR"/>
    <property type="match status" value="1"/>
</dbReference>
<feature type="DNA-binding region" description="H-T-H motif" evidence="4">
    <location>
        <begin position="60"/>
        <end position="79"/>
    </location>
</feature>
<dbReference type="STRING" id="931089.CDES_11095"/>
<evidence type="ECO:0000259" key="6">
    <source>
        <dbReference type="PROSITE" id="PS50977"/>
    </source>
</evidence>
<dbReference type="Gene3D" id="1.10.357.10">
    <property type="entry name" value="Tetracycline Repressor, domain 2"/>
    <property type="match status" value="1"/>
</dbReference>
<dbReference type="Proteomes" id="UP000068067">
    <property type="component" value="Chromosome"/>
</dbReference>
<reference evidence="7 8" key="1">
    <citation type="submission" date="2014-08" db="EMBL/GenBank/DDBJ databases">
        <title>Complete genome sequence of Corynebacterium deserti GIMN1.010 (=DSM 45689), isolated from desert sand in western China.</title>
        <authorList>
            <person name="Ruckert C."/>
            <person name="Albersmeier A."/>
            <person name="Kalinowski J."/>
        </authorList>
    </citation>
    <scope>NUCLEOTIDE SEQUENCE [LARGE SCALE GENOMIC DNA]</scope>
    <source>
        <strain evidence="7 8">GIMN1.010</strain>
    </source>
</reference>
<dbReference type="AlphaFoldDB" id="A0A0M4CR78"/>
<evidence type="ECO:0000313" key="7">
    <source>
        <dbReference type="EMBL" id="ALC06592.1"/>
    </source>
</evidence>
<keyword evidence="2 4" id="KW-0238">DNA-binding</keyword>
<proteinExistence type="predicted"/>
<dbReference type="InterPro" id="IPR050109">
    <property type="entry name" value="HTH-type_TetR-like_transc_reg"/>
</dbReference>
<dbReference type="PATRIC" id="fig|931089.4.peg.2247"/>
<organism evidence="7 8">
    <name type="scientific">Corynebacterium deserti GIMN1.010</name>
    <dbReference type="NCBI Taxonomy" id="931089"/>
    <lineage>
        <taxon>Bacteria</taxon>
        <taxon>Bacillati</taxon>
        <taxon>Actinomycetota</taxon>
        <taxon>Actinomycetes</taxon>
        <taxon>Mycobacteriales</taxon>
        <taxon>Corynebacteriaceae</taxon>
        <taxon>Corynebacterium</taxon>
    </lineage>
</organism>
<dbReference type="InterPro" id="IPR009057">
    <property type="entry name" value="Homeodomain-like_sf"/>
</dbReference>
<dbReference type="EMBL" id="CP009220">
    <property type="protein sequence ID" value="ALC06592.1"/>
    <property type="molecule type" value="Genomic_DNA"/>
</dbReference>
<dbReference type="SUPFAM" id="SSF46689">
    <property type="entry name" value="Homeodomain-like"/>
    <property type="match status" value="1"/>
</dbReference>
<evidence type="ECO:0000313" key="8">
    <source>
        <dbReference type="Proteomes" id="UP000068067"/>
    </source>
</evidence>
<dbReference type="InterPro" id="IPR001647">
    <property type="entry name" value="HTH_TetR"/>
</dbReference>
<dbReference type="Pfam" id="PF00440">
    <property type="entry name" value="TetR_N"/>
    <property type="match status" value="1"/>
</dbReference>
<protein>
    <recommendedName>
        <fullName evidence="6">HTH tetR-type domain-containing protein</fullName>
    </recommendedName>
</protein>
<keyword evidence="1" id="KW-0805">Transcription regulation</keyword>
<sequence length="253" mass="28693">MSVSLTNMPSELIKTSSNPSQAATSTGRRPGRPTQRILTVDAIVDRTLQIAGSEGFTAVTMNRLARDMGVTPRALYNHVTNRQEIIDKVWKRLIDSVEIPELDSGDWRATIRTLWSSLREQFRRAPRLLLVALDEHITPEGTSPLRIAVAEKSLKFFTEIGLTLKEATIMRELMMSDVFSFALTCDYNFDNRAEEERDQVFQPVPKPWLEQNPQVDAPLTYKALEESVKTSDELFDHVVEARIAYVEKLLASK</sequence>